<evidence type="ECO:0000256" key="3">
    <source>
        <dbReference type="ARBA" id="ARBA00022884"/>
    </source>
</evidence>
<dbReference type="AlphaFoldDB" id="A0A2L1GQG7"/>
<sequence>MAKTNPKVLARKKRAQRIRLKVHGTSGRPRMSVFRSNRHISVQLIDDERGITLLACSTDSKSFDASAFKGKSEQAREIGRQVAEKAKAAGIERVVFDRGGNLYHGRIRSLSEGAHEAGLQF</sequence>
<dbReference type="InterPro" id="IPR004389">
    <property type="entry name" value="Ribosomal_uL18_bac-type"/>
</dbReference>
<evidence type="ECO:0000256" key="7">
    <source>
        <dbReference type="HAMAP-Rule" id="MF_01337"/>
    </source>
</evidence>
<dbReference type="GO" id="GO:0008097">
    <property type="term" value="F:5S rRNA binding"/>
    <property type="evidence" value="ECO:0007669"/>
    <property type="project" value="TreeGrafter"/>
</dbReference>
<protein>
    <recommendedName>
        <fullName evidence="6 7">Large ribosomal subunit protein uL18</fullName>
    </recommendedName>
</protein>
<dbReference type="InterPro" id="IPR057268">
    <property type="entry name" value="Ribosomal_L18"/>
</dbReference>
<evidence type="ECO:0000256" key="2">
    <source>
        <dbReference type="ARBA" id="ARBA00022730"/>
    </source>
</evidence>
<proteinExistence type="inferred from homology"/>
<evidence type="ECO:0000256" key="6">
    <source>
        <dbReference type="ARBA" id="ARBA00035197"/>
    </source>
</evidence>
<dbReference type="OrthoDB" id="9810939at2"/>
<dbReference type="GO" id="GO:0006412">
    <property type="term" value="P:translation"/>
    <property type="evidence" value="ECO:0007669"/>
    <property type="project" value="UniProtKB-UniRule"/>
</dbReference>
<dbReference type="EMBL" id="CP021255">
    <property type="protein sequence ID" value="AVD71877.1"/>
    <property type="molecule type" value="Genomic_DNA"/>
</dbReference>
<organism evidence="8 9">
    <name type="scientific">Desulfobulbus oralis</name>
    <dbReference type="NCBI Taxonomy" id="1986146"/>
    <lineage>
        <taxon>Bacteria</taxon>
        <taxon>Pseudomonadati</taxon>
        <taxon>Thermodesulfobacteriota</taxon>
        <taxon>Desulfobulbia</taxon>
        <taxon>Desulfobulbales</taxon>
        <taxon>Desulfobulbaceae</taxon>
        <taxon>Desulfobulbus</taxon>
    </lineage>
</organism>
<evidence type="ECO:0000256" key="5">
    <source>
        <dbReference type="ARBA" id="ARBA00023274"/>
    </source>
</evidence>
<reference evidence="8 9" key="1">
    <citation type="journal article" date="2018" name="MBio">
        <title>Insights into the evolution of host association through the isolation and characterization of a novel human periodontal pathobiont, Desulfobulbus oralis.</title>
        <authorList>
            <person name="Cross K.L."/>
            <person name="Chirania P."/>
            <person name="Xiong W."/>
            <person name="Beall C.J."/>
            <person name="Elkins J.G."/>
            <person name="Giannone R.J."/>
            <person name="Griffen A.L."/>
            <person name="Guss A.M."/>
            <person name="Hettich R.L."/>
            <person name="Joshi S.S."/>
            <person name="Mokrzan E.M."/>
            <person name="Martin R.K."/>
            <person name="Zhulin I.B."/>
            <person name="Leys E.J."/>
            <person name="Podar M."/>
        </authorList>
    </citation>
    <scope>NUCLEOTIDE SEQUENCE [LARGE SCALE GENOMIC DNA]</scope>
    <source>
        <strain evidence="8 9">ORNL</strain>
    </source>
</reference>
<keyword evidence="2 7" id="KW-0699">rRNA-binding</keyword>
<dbReference type="CDD" id="cd00432">
    <property type="entry name" value="Ribosomal_L18_L5e"/>
    <property type="match status" value="1"/>
</dbReference>
<comment type="similarity">
    <text evidence="1 7">Belongs to the universal ribosomal protein uL18 family.</text>
</comment>
<dbReference type="Proteomes" id="UP000239867">
    <property type="component" value="Chromosome"/>
</dbReference>
<dbReference type="GO" id="GO:0022625">
    <property type="term" value="C:cytosolic large ribosomal subunit"/>
    <property type="evidence" value="ECO:0007669"/>
    <property type="project" value="TreeGrafter"/>
</dbReference>
<keyword evidence="5 7" id="KW-0687">Ribonucleoprotein</keyword>
<keyword evidence="4 7" id="KW-0689">Ribosomal protein</keyword>
<comment type="function">
    <text evidence="7">This is one of the proteins that bind and probably mediate the attachment of the 5S RNA into the large ribosomal subunit, where it forms part of the central protuberance.</text>
</comment>
<dbReference type="Gene3D" id="3.30.420.100">
    <property type="match status" value="1"/>
</dbReference>
<evidence type="ECO:0000313" key="9">
    <source>
        <dbReference type="Proteomes" id="UP000239867"/>
    </source>
</evidence>
<evidence type="ECO:0000313" key="8">
    <source>
        <dbReference type="EMBL" id="AVD71877.1"/>
    </source>
</evidence>
<accession>A0A2L1GQG7</accession>
<keyword evidence="3 7" id="KW-0694">RNA-binding</keyword>
<comment type="subunit">
    <text evidence="7">Part of the 50S ribosomal subunit; part of the 5S rRNA/L5/L18/L25 subcomplex. Contacts the 5S and 23S rRNAs.</text>
</comment>
<dbReference type="InterPro" id="IPR005484">
    <property type="entry name" value="Ribosomal_uL18_bac/plant/anim"/>
</dbReference>
<evidence type="ECO:0000256" key="1">
    <source>
        <dbReference type="ARBA" id="ARBA00007116"/>
    </source>
</evidence>
<dbReference type="Pfam" id="PF00861">
    <property type="entry name" value="Ribosomal_L18p"/>
    <property type="match status" value="1"/>
</dbReference>
<dbReference type="KEGG" id="deo:CAY53_10680"/>
<dbReference type="HAMAP" id="MF_01337_B">
    <property type="entry name" value="Ribosomal_uL18_B"/>
    <property type="match status" value="1"/>
</dbReference>
<dbReference type="PANTHER" id="PTHR12899">
    <property type="entry name" value="39S RIBOSOMAL PROTEIN L18, MITOCHONDRIAL"/>
    <property type="match status" value="1"/>
</dbReference>
<dbReference type="RefSeq" id="WP_104937102.1">
    <property type="nucleotide sequence ID" value="NZ_CP021255.1"/>
</dbReference>
<evidence type="ECO:0000256" key="4">
    <source>
        <dbReference type="ARBA" id="ARBA00022980"/>
    </source>
</evidence>
<keyword evidence="9" id="KW-1185">Reference proteome</keyword>
<dbReference type="SUPFAM" id="SSF53137">
    <property type="entry name" value="Translational machinery components"/>
    <property type="match status" value="1"/>
</dbReference>
<dbReference type="NCBIfam" id="TIGR00060">
    <property type="entry name" value="L18_bact"/>
    <property type="match status" value="1"/>
</dbReference>
<gene>
    <name evidence="7" type="primary">rplR</name>
    <name evidence="8" type="ORF">CAY53_10680</name>
</gene>
<name>A0A2L1GQG7_9BACT</name>
<dbReference type="PANTHER" id="PTHR12899:SF3">
    <property type="entry name" value="LARGE RIBOSOMAL SUBUNIT PROTEIN UL18M"/>
    <property type="match status" value="1"/>
</dbReference>
<dbReference type="FunFam" id="3.30.420.100:FF:000001">
    <property type="entry name" value="50S ribosomal protein L18"/>
    <property type="match status" value="1"/>
</dbReference>
<dbReference type="GO" id="GO:0003735">
    <property type="term" value="F:structural constituent of ribosome"/>
    <property type="evidence" value="ECO:0007669"/>
    <property type="project" value="InterPro"/>
</dbReference>